<dbReference type="EMBL" id="CAJFCW020000001">
    <property type="protein sequence ID" value="CAG9079327.1"/>
    <property type="molecule type" value="Genomic_DNA"/>
</dbReference>
<evidence type="ECO:0000313" key="3">
    <source>
        <dbReference type="Proteomes" id="UP000614601"/>
    </source>
</evidence>
<feature type="chain" id="PRO_5036220737" evidence="1">
    <location>
        <begin position="20"/>
        <end position="199"/>
    </location>
</feature>
<keyword evidence="3" id="KW-1185">Reference proteome</keyword>
<reference evidence="2" key="1">
    <citation type="submission" date="2020-09" db="EMBL/GenBank/DDBJ databases">
        <authorList>
            <person name="Kikuchi T."/>
        </authorList>
    </citation>
    <scope>NUCLEOTIDE SEQUENCE</scope>
    <source>
        <strain evidence="2">SH1</strain>
    </source>
</reference>
<dbReference type="EMBL" id="CAJFDH010000001">
    <property type="protein sequence ID" value="CAD5205807.1"/>
    <property type="molecule type" value="Genomic_DNA"/>
</dbReference>
<keyword evidence="1" id="KW-0732">Signal</keyword>
<dbReference type="Proteomes" id="UP000783686">
    <property type="component" value="Unassembled WGS sequence"/>
</dbReference>
<accession>A0A811JRD8</accession>
<sequence length="199" mass="21942">MVIIKWLLGLGLLGVGVHGFSAHEELMAFNLTKAGVDYEVTSDPFRIAVTHITRSKECAKEYACVCYNSKDGGKLKEQALATNLPDCVKTKGFMCGSIGTFNYYVSLRGQLFSVDTAEHADIPPFKVEMRLNDEFNYVPVISLQTPPALKNPKSCQFSITAQHLKPFKQAKAAMEDKVINCPDCKKCQLSGPDFGNPNE</sequence>
<feature type="signal peptide" evidence="1">
    <location>
        <begin position="1"/>
        <end position="19"/>
    </location>
</feature>
<organism evidence="2 3">
    <name type="scientific">Bursaphelenchus okinawaensis</name>
    <dbReference type="NCBI Taxonomy" id="465554"/>
    <lineage>
        <taxon>Eukaryota</taxon>
        <taxon>Metazoa</taxon>
        <taxon>Ecdysozoa</taxon>
        <taxon>Nematoda</taxon>
        <taxon>Chromadorea</taxon>
        <taxon>Rhabditida</taxon>
        <taxon>Tylenchina</taxon>
        <taxon>Tylenchomorpha</taxon>
        <taxon>Aphelenchoidea</taxon>
        <taxon>Aphelenchoididae</taxon>
        <taxon>Bursaphelenchus</taxon>
    </lineage>
</organism>
<evidence type="ECO:0000256" key="1">
    <source>
        <dbReference type="SAM" id="SignalP"/>
    </source>
</evidence>
<dbReference type="AlphaFoldDB" id="A0A811JRD8"/>
<evidence type="ECO:0000313" key="2">
    <source>
        <dbReference type="EMBL" id="CAD5205807.1"/>
    </source>
</evidence>
<comment type="caution">
    <text evidence="2">The sequence shown here is derived from an EMBL/GenBank/DDBJ whole genome shotgun (WGS) entry which is preliminary data.</text>
</comment>
<proteinExistence type="predicted"/>
<gene>
    <name evidence="2" type="ORF">BOKJ2_LOCUS491</name>
</gene>
<protein>
    <submittedName>
        <fullName evidence="2">Uncharacterized protein</fullName>
    </submittedName>
</protein>
<name>A0A811JRD8_9BILA</name>
<dbReference type="Proteomes" id="UP000614601">
    <property type="component" value="Unassembled WGS sequence"/>
</dbReference>